<feature type="compositionally biased region" description="Basic and acidic residues" evidence="2">
    <location>
        <begin position="98"/>
        <end position="128"/>
    </location>
</feature>
<dbReference type="PROSITE" id="PS50005">
    <property type="entry name" value="TPR"/>
    <property type="match status" value="1"/>
</dbReference>
<dbReference type="Gene3D" id="1.25.40.10">
    <property type="entry name" value="Tetratricopeptide repeat domain"/>
    <property type="match status" value="1"/>
</dbReference>
<evidence type="ECO:0000256" key="2">
    <source>
        <dbReference type="SAM" id="MobiDB-lite"/>
    </source>
</evidence>
<dbReference type="Proteomes" id="UP000823902">
    <property type="component" value="Unassembled WGS sequence"/>
</dbReference>
<accession>A0A9D2TL67</accession>
<reference evidence="6" key="2">
    <citation type="submission" date="2021-04" db="EMBL/GenBank/DDBJ databases">
        <authorList>
            <person name="Gilroy R."/>
        </authorList>
    </citation>
    <scope>NUCLEOTIDE SEQUENCE</scope>
    <source>
        <strain evidence="6">CHK196-7946</strain>
    </source>
</reference>
<keyword evidence="3" id="KW-0472">Membrane</keyword>
<keyword evidence="3" id="KW-1133">Transmembrane helix</keyword>
<dbReference type="InterPro" id="IPR019734">
    <property type="entry name" value="TPR_rpt"/>
</dbReference>
<dbReference type="Pfam" id="PF13290">
    <property type="entry name" value="CHB_HEX_C_1"/>
    <property type="match status" value="2"/>
</dbReference>
<keyword evidence="3" id="KW-0812">Transmembrane</keyword>
<evidence type="ECO:0000256" key="3">
    <source>
        <dbReference type="SAM" id="Phobius"/>
    </source>
</evidence>
<dbReference type="InterPro" id="IPR059177">
    <property type="entry name" value="GH29D-like_dom"/>
</dbReference>
<dbReference type="SMART" id="SM00028">
    <property type="entry name" value="TPR"/>
    <property type="match status" value="2"/>
</dbReference>
<keyword evidence="1" id="KW-0802">TPR repeat</keyword>
<dbReference type="Pfam" id="PF14559">
    <property type="entry name" value="TPR_19"/>
    <property type="match status" value="1"/>
</dbReference>
<gene>
    <name evidence="6" type="ORF">H9697_04140</name>
</gene>
<evidence type="ECO:0000259" key="5">
    <source>
        <dbReference type="Pfam" id="PF13290"/>
    </source>
</evidence>
<reference evidence="6" key="1">
    <citation type="journal article" date="2021" name="PeerJ">
        <title>Extensive microbial diversity within the chicken gut microbiome revealed by metagenomics and culture.</title>
        <authorList>
            <person name="Gilroy R."/>
            <person name="Ravi A."/>
            <person name="Getino M."/>
            <person name="Pursley I."/>
            <person name="Horton D.L."/>
            <person name="Alikhan N.F."/>
            <person name="Baker D."/>
            <person name="Gharbi K."/>
            <person name="Hall N."/>
            <person name="Watson M."/>
            <person name="Adriaenssens E.M."/>
            <person name="Foster-Nyarko E."/>
            <person name="Jarju S."/>
            <person name="Secka A."/>
            <person name="Antonio M."/>
            <person name="Oren A."/>
            <person name="Chaudhuri R.R."/>
            <person name="La Ragione R."/>
            <person name="Hildebrand F."/>
            <person name="Pallen M.J."/>
        </authorList>
    </citation>
    <scope>NUCLEOTIDE SEQUENCE</scope>
    <source>
        <strain evidence="6">CHK196-7946</strain>
    </source>
</reference>
<feature type="domain" description="GH29D-like beta-sandwich" evidence="5">
    <location>
        <begin position="383"/>
        <end position="454"/>
    </location>
</feature>
<feature type="transmembrane region" description="Helical" evidence="3">
    <location>
        <begin position="159"/>
        <end position="179"/>
    </location>
</feature>
<feature type="repeat" description="TPR" evidence="1">
    <location>
        <begin position="217"/>
        <end position="250"/>
    </location>
</feature>
<dbReference type="InterPro" id="IPR026870">
    <property type="entry name" value="Zinc_ribbon_dom"/>
</dbReference>
<proteinExistence type="predicted"/>
<feature type="domain" description="Zinc-ribbon" evidence="4">
    <location>
        <begin position="3"/>
        <end position="24"/>
    </location>
</feature>
<comment type="caution">
    <text evidence="6">The sequence shown here is derived from an EMBL/GenBank/DDBJ whole genome shotgun (WGS) entry which is preliminary data.</text>
</comment>
<name>A0A9D2TL67_9FIRM</name>
<feature type="region of interest" description="Disordered" evidence="2">
    <location>
        <begin position="63"/>
        <end position="142"/>
    </location>
</feature>
<feature type="domain" description="GH29D-like beta-sandwich" evidence="5">
    <location>
        <begin position="298"/>
        <end position="365"/>
    </location>
</feature>
<dbReference type="InterPro" id="IPR011990">
    <property type="entry name" value="TPR-like_helical_dom_sf"/>
</dbReference>
<evidence type="ECO:0000259" key="4">
    <source>
        <dbReference type="Pfam" id="PF13240"/>
    </source>
</evidence>
<evidence type="ECO:0000313" key="6">
    <source>
        <dbReference type="EMBL" id="HJC74124.1"/>
    </source>
</evidence>
<organism evidence="6 7">
    <name type="scientific">Candidatus Mediterraneibacter faecavium</name>
    <dbReference type="NCBI Taxonomy" id="2838668"/>
    <lineage>
        <taxon>Bacteria</taxon>
        <taxon>Bacillati</taxon>
        <taxon>Bacillota</taxon>
        <taxon>Clostridia</taxon>
        <taxon>Lachnospirales</taxon>
        <taxon>Lachnospiraceae</taxon>
        <taxon>Mediterraneibacter</taxon>
    </lineage>
</organism>
<dbReference type="SUPFAM" id="SSF48452">
    <property type="entry name" value="TPR-like"/>
    <property type="match status" value="1"/>
</dbReference>
<dbReference type="AlphaFoldDB" id="A0A9D2TL67"/>
<dbReference type="EMBL" id="DWVY01000018">
    <property type="protein sequence ID" value="HJC74124.1"/>
    <property type="molecule type" value="Genomic_DNA"/>
</dbReference>
<evidence type="ECO:0000256" key="1">
    <source>
        <dbReference type="PROSITE-ProRule" id="PRU00339"/>
    </source>
</evidence>
<protein>
    <submittedName>
        <fullName evidence="6">Chitobiase/beta-hexosaminidase C-terminal domain-containing protein</fullName>
    </submittedName>
</protein>
<evidence type="ECO:0000313" key="7">
    <source>
        <dbReference type="Proteomes" id="UP000823902"/>
    </source>
</evidence>
<sequence length="462" mass="51814">MRCTHCGAMIPDDQVVCPECGAEVQIVPDYNPLDDVLTREVKGSVEGATRQIRTDDIRRYRRDDRTKNVNSTRVLSPEERDRIRTRRRNGASHPSADASKRSTGEVRSQRRNTAEVRERRRNTEELRRQRQNTNRQDTGELRRLRQQKRLEAAKRKRRNLLITLFLLIALIAAGVILVYQNSYTSMINKGYKAIQSRNYDAAENYFNRAISKDRSRPDAYTGYAEIYVDQNDLESAEDVFLSAIETQPTNAQLYQAAIDFYMETEQPEKVSALLEDCEDQNVLDAVSDYISSAPVFTPEEGTYSEVQEITLASETGGDIYYTTDGTDPTAQTGTKYEEPILLQTEGKTEIRAIAVNANGIPSTVASAVYTIEFPIENAPAVTPSTGQYTEPTQITITVPEGYTAYYTMDGSTPDPGSSSTSKYTGPVDMPENTQTIFNAILVNDLNGKATEVTTRNYITTSD</sequence>
<dbReference type="Pfam" id="PF13240">
    <property type="entry name" value="Zn_Ribbon_1"/>
    <property type="match status" value="1"/>
</dbReference>